<accession>A0A916NNQ7</accession>
<organism evidence="2 3">
    <name type="scientific">Dyadobacter helix</name>
    <dbReference type="NCBI Taxonomy" id="2822344"/>
    <lineage>
        <taxon>Bacteria</taxon>
        <taxon>Pseudomonadati</taxon>
        <taxon>Bacteroidota</taxon>
        <taxon>Cytophagia</taxon>
        <taxon>Cytophagales</taxon>
        <taxon>Spirosomataceae</taxon>
        <taxon>Dyadobacter</taxon>
    </lineage>
</organism>
<evidence type="ECO:0000256" key="1">
    <source>
        <dbReference type="ARBA" id="ARBA00022857"/>
    </source>
</evidence>
<dbReference type="Pfam" id="PF05893">
    <property type="entry name" value="LuxC"/>
    <property type="match status" value="1"/>
</dbReference>
<dbReference type="InterPro" id="IPR008670">
    <property type="entry name" value="CoA_reduct_LuxC"/>
</dbReference>
<reference evidence="2" key="1">
    <citation type="submission" date="2021-04" db="EMBL/GenBank/DDBJ databases">
        <authorList>
            <person name="Rodrigo-Torres L."/>
            <person name="Arahal R. D."/>
            <person name="Lucena T."/>
        </authorList>
    </citation>
    <scope>NUCLEOTIDE SEQUENCE</scope>
    <source>
        <strain evidence="2">CECT 9275</strain>
    </source>
</reference>
<gene>
    <name evidence="2" type="ORF">DYBT9275_05555</name>
</gene>
<dbReference type="RefSeq" id="WP_215241929.1">
    <property type="nucleotide sequence ID" value="NZ_CAJRAF010000004.1"/>
</dbReference>
<evidence type="ECO:0000313" key="3">
    <source>
        <dbReference type="Proteomes" id="UP000680038"/>
    </source>
</evidence>
<evidence type="ECO:0008006" key="4">
    <source>
        <dbReference type="Google" id="ProtNLM"/>
    </source>
</evidence>
<sequence>MISRNKRINAFAELGSFILSAAHQETVEEWATGAYRRNNWFSPANSLLSLHAIAAQFLSTDKLSRWVADYPEAVSPSRVGVVMAGNIPAVGFHDILCVLISGHRLVAKPSSDDPVLIPALLEQLIKIEPSFQEYIKFADRLNEAEAYIATGSDNTARYFHYYFAKKPNIIRRNRTSVAALSGNESMEELSALGQDILQYYGLGCRNVSKLYVPEGYDFTRFYQAIEPMKDTYVHHHKFFNNYEYNKSIVLINKVPHLDNGFLILSENPALVSPISMVHYETYASLEDLNSVLAENSEKIQCIAAPPDLKITGSIAFGKSQQPGLADYADNIDTMEFLAKL</sequence>
<keyword evidence="3" id="KW-1185">Reference proteome</keyword>
<proteinExistence type="predicted"/>
<dbReference type="Proteomes" id="UP000680038">
    <property type="component" value="Unassembled WGS sequence"/>
</dbReference>
<dbReference type="AlphaFoldDB" id="A0A916NNQ7"/>
<dbReference type="SUPFAM" id="SSF53720">
    <property type="entry name" value="ALDH-like"/>
    <property type="match status" value="1"/>
</dbReference>
<protein>
    <recommendedName>
        <fullName evidence="4">Acyl-CoA reductase</fullName>
    </recommendedName>
</protein>
<comment type="caution">
    <text evidence="2">The sequence shown here is derived from an EMBL/GenBank/DDBJ whole genome shotgun (WGS) entry which is preliminary data.</text>
</comment>
<keyword evidence="1" id="KW-0521">NADP</keyword>
<evidence type="ECO:0000313" key="2">
    <source>
        <dbReference type="EMBL" id="CAG5016441.1"/>
    </source>
</evidence>
<dbReference type="InterPro" id="IPR016161">
    <property type="entry name" value="Ald_DH/histidinol_DH"/>
</dbReference>
<dbReference type="GO" id="GO:0008218">
    <property type="term" value="P:bioluminescence"/>
    <property type="evidence" value="ECO:0007669"/>
    <property type="project" value="InterPro"/>
</dbReference>
<dbReference type="EMBL" id="CAJRAF010000004">
    <property type="protein sequence ID" value="CAG5016441.1"/>
    <property type="molecule type" value="Genomic_DNA"/>
</dbReference>
<name>A0A916NNQ7_9BACT</name>
<dbReference type="GO" id="GO:0003995">
    <property type="term" value="F:acyl-CoA dehydrogenase activity"/>
    <property type="evidence" value="ECO:0007669"/>
    <property type="project" value="InterPro"/>
</dbReference>